<dbReference type="GO" id="GO:0003735">
    <property type="term" value="F:structural constituent of ribosome"/>
    <property type="evidence" value="ECO:0007669"/>
    <property type="project" value="InterPro"/>
</dbReference>
<dbReference type="GO" id="GO:0003723">
    <property type="term" value="F:RNA binding"/>
    <property type="evidence" value="ECO:0007669"/>
    <property type="project" value="TreeGrafter"/>
</dbReference>
<keyword evidence="6" id="KW-1185">Reference proteome</keyword>
<evidence type="ECO:0000256" key="1">
    <source>
        <dbReference type="ARBA" id="ARBA00006540"/>
    </source>
</evidence>
<dbReference type="InterPro" id="IPR000597">
    <property type="entry name" value="Ribosomal_uL3"/>
</dbReference>
<keyword evidence="3" id="KW-0687">Ribonucleoprotein</keyword>
<dbReference type="Gene3D" id="2.40.30.10">
    <property type="entry name" value="Translation factors"/>
    <property type="match status" value="1"/>
</dbReference>
<protein>
    <submittedName>
        <fullName evidence="5">Uncharacterized protein</fullName>
    </submittedName>
</protein>
<dbReference type="SUPFAM" id="SSF50447">
    <property type="entry name" value="Translation proteins"/>
    <property type="match status" value="1"/>
</dbReference>
<feature type="chain" id="PRO_5032595788" evidence="4">
    <location>
        <begin position="24"/>
        <end position="90"/>
    </location>
</feature>
<evidence type="ECO:0000256" key="4">
    <source>
        <dbReference type="SAM" id="SignalP"/>
    </source>
</evidence>
<comment type="caution">
    <text evidence="5">The sequence shown here is derived from an EMBL/GenBank/DDBJ whole genome shotgun (WGS) entry which is preliminary data.</text>
</comment>
<keyword evidence="4" id="KW-0732">Signal</keyword>
<dbReference type="EMBL" id="JADFTS010000002">
    <property type="protein sequence ID" value="KAF9618693.1"/>
    <property type="molecule type" value="Genomic_DNA"/>
</dbReference>
<dbReference type="Proteomes" id="UP000631114">
    <property type="component" value="Unassembled WGS sequence"/>
</dbReference>
<dbReference type="OrthoDB" id="1692000at2759"/>
<evidence type="ECO:0000313" key="6">
    <source>
        <dbReference type="Proteomes" id="UP000631114"/>
    </source>
</evidence>
<dbReference type="GO" id="GO:0006412">
    <property type="term" value="P:translation"/>
    <property type="evidence" value="ECO:0007669"/>
    <property type="project" value="InterPro"/>
</dbReference>
<evidence type="ECO:0000256" key="2">
    <source>
        <dbReference type="ARBA" id="ARBA00022980"/>
    </source>
</evidence>
<feature type="signal peptide" evidence="4">
    <location>
        <begin position="1"/>
        <end position="23"/>
    </location>
</feature>
<keyword evidence="2" id="KW-0689">Ribosomal protein</keyword>
<evidence type="ECO:0000256" key="3">
    <source>
        <dbReference type="ARBA" id="ARBA00023274"/>
    </source>
</evidence>
<comment type="similarity">
    <text evidence="1">Belongs to the universal ribosomal protein uL3 family.</text>
</comment>
<dbReference type="Pfam" id="PF00297">
    <property type="entry name" value="Ribosomal_L3"/>
    <property type="match status" value="1"/>
</dbReference>
<sequence length="90" mass="10049">MERKNRGHWPFRGLDLLVDLVSALLDWDQIVAQGTEKDITPIGGLPHYGVVKEGHLLIKGCCVRPKKRVATLRQSLSKQTSRLAFEVVAS</sequence>
<dbReference type="GO" id="GO:0022625">
    <property type="term" value="C:cytosolic large ribosomal subunit"/>
    <property type="evidence" value="ECO:0007669"/>
    <property type="project" value="TreeGrafter"/>
</dbReference>
<organism evidence="5 6">
    <name type="scientific">Coptis chinensis</name>
    <dbReference type="NCBI Taxonomy" id="261450"/>
    <lineage>
        <taxon>Eukaryota</taxon>
        <taxon>Viridiplantae</taxon>
        <taxon>Streptophyta</taxon>
        <taxon>Embryophyta</taxon>
        <taxon>Tracheophyta</taxon>
        <taxon>Spermatophyta</taxon>
        <taxon>Magnoliopsida</taxon>
        <taxon>Ranunculales</taxon>
        <taxon>Ranunculaceae</taxon>
        <taxon>Coptidoideae</taxon>
        <taxon>Coptis</taxon>
    </lineage>
</organism>
<gene>
    <name evidence="5" type="ORF">IFM89_002388</name>
</gene>
<evidence type="ECO:0000313" key="5">
    <source>
        <dbReference type="EMBL" id="KAF9618693.1"/>
    </source>
</evidence>
<dbReference type="AlphaFoldDB" id="A0A835ILD8"/>
<name>A0A835ILD8_9MAGN</name>
<proteinExistence type="inferred from homology"/>
<dbReference type="InterPro" id="IPR045077">
    <property type="entry name" value="L3_arc_euk"/>
</dbReference>
<dbReference type="InterPro" id="IPR009000">
    <property type="entry name" value="Transl_B-barrel_sf"/>
</dbReference>
<reference evidence="5 6" key="1">
    <citation type="submission" date="2020-10" db="EMBL/GenBank/DDBJ databases">
        <title>The Coptis chinensis genome and diversification of protoberbering-type alkaloids.</title>
        <authorList>
            <person name="Wang B."/>
            <person name="Shu S."/>
            <person name="Song C."/>
            <person name="Liu Y."/>
        </authorList>
    </citation>
    <scope>NUCLEOTIDE SEQUENCE [LARGE SCALE GENOMIC DNA]</scope>
    <source>
        <strain evidence="5">HL-2020</strain>
        <tissue evidence="5">Leaf</tissue>
    </source>
</reference>
<dbReference type="PANTHER" id="PTHR11363:SF5">
    <property type="entry name" value="LARGE RIBOSOMAL SUBUNIT PROTEIN UL3"/>
    <property type="match status" value="1"/>
</dbReference>
<dbReference type="PANTHER" id="PTHR11363">
    <property type="entry name" value="60S RIBOSOMAL PROTEIN L3-RELATED"/>
    <property type="match status" value="1"/>
</dbReference>
<accession>A0A835ILD8</accession>